<dbReference type="Gene3D" id="3.90.70.10">
    <property type="entry name" value="Cysteine proteinases"/>
    <property type="match status" value="2"/>
</dbReference>
<dbReference type="PANTHER" id="PTHR12411">
    <property type="entry name" value="CYSTEINE PROTEASE FAMILY C1-RELATED"/>
    <property type="match status" value="1"/>
</dbReference>
<dbReference type="InterPro" id="IPR000668">
    <property type="entry name" value="Peptidase_C1A_C"/>
</dbReference>
<dbReference type="GO" id="GO:0006508">
    <property type="term" value="P:proteolysis"/>
    <property type="evidence" value="ECO:0007669"/>
    <property type="project" value="InterPro"/>
</dbReference>
<dbReference type="GO" id="GO:0008234">
    <property type="term" value="F:cysteine-type peptidase activity"/>
    <property type="evidence" value="ECO:0007669"/>
    <property type="project" value="InterPro"/>
</dbReference>
<accession>A0A6V7QQP0</accession>
<sequence>MLIDAAIEGLVKIKTGHLIELSPQYILDGFSKGCNGGSEHDGWEVVQKRGLVTEQAYPHVGYIPSCDEEAILKAVAHQPVVCGIQTNDYFGHYEGGIIDRSDMPESIITLNHSVLIVGYGEESGTKYWIVKNSWGKYWGEGGYARMERGVGIAGIDREASYPV</sequence>
<evidence type="ECO:0000259" key="3">
    <source>
        <dbReference type="SMART" id="SM00645"/>
    </source>
</evidence>
<evidence type="ECO:0000313" key="4">
    <source>
        <dbReference type="EMBL" id="CAD1845055.1"/>
    </source>
</evidence>
<dbReference type="SUPFAM" id="SSF54001">
    <property type="entry name" value="Cysteine proteinases"/>
    <property type="match status" value="1"/>
</dbReference>
<reference evidence="4" key="1">
    <citation type="submission" date="2020-07" db="EMBL/GenBank/DDBJ databases">
        <authorList>
            <person name="Lin J."/>
        </authorList>
    </citation>
    <scope>NUCLEOTIDE SEQUENCE</scope>
</reference>
<protein>
    <recommendedName>
        <fullName evidence="3">Peptidase C1A papain C-terminal domain-containing protein</fullName>
    </recommendedName>
</protein>
<dbReference type="InterPro" id="IPR039417">
    <property type="entry name" value="Peptidase_C1A_papain-like"/>
</dbReference>
<dbReference type="InterPro" id="IPR013128">
    <property type="entry name" value="Peptidase_C1A"/>
</dbReference>
<dbReference type="Pfam" id="PF00112">
    <property type="entry name" value="Peptidase_C1"/>
    <property type="match status" value="1"/>
</dbReference>
<comment type="similarity">
    <text evidence="1">Belongs to the peptidase C1 family.</text>
</comment>
<dbReference type="EMBL" id="LR862137">
    <property type="protein sequence ID" value="CAD1845055.1"/>
    <property type="molecule type" value="Genomic_DNA"/>
</dbReference>
<dbReference type="SMART" id="SM00645">
    <property type="entry name" value="Pept_C1"/>
    <property type="match status" value="1"/>
</dbReference>
<evidence type="ECO:0000256" key="1">
    <source>
        <dbReference type="ARBA" id="ARBA00008455"/>
    </source>
</evidence>
<evidence type="ECO:0000256" key="2">
    <source>
        <dbReference type="ARBA" id="ARBA00023157"/>
    </source>
</evidence>
<feature type="domain" description="Peptidase C1A papain C-terminal" evidence="3">
    <location>
        <begin position="1"/>
        <end position="163"/>
    </location>
</feature>
<keyword evidence="2" id="KW-1015">Disulfide bond</keyword>
<dbReference type="InterPro" id="IPR025660">
    <property type="entry name" value="Pept_his_AS"/>
</dbReference>
<dbReference type="AlphaFoldDB" id="A0A6V7QQP0"/>
<dbReference type="CDD" id="cd02248">
    <property type="entry name" value="Peptidase_C1A"/>
    <property type="match status" value="1"/>
</dbReference>
<gene>
    <name evidence="4" type="ORF">CB5_LOCUS28266</name>
</gene>
<proteinExistence type="inferred from homology"/>
<name>A0A6V7QQP0_ANACO</name>
<dbReference type="InterPro" id="IPR038765">
    <property type="entry name" value="Papain-like_cys_pep_sf"/>
</dbReference>
<organism evidence="4">
    <name type="scientific">Ananas comosus var. bracteatus</name>
    <name type="common">red pineapple</name>
    <dbReference type="NCBI Taxonomy" id="296719"/>
    <lineage>
        <taxon>Eukaryota</taxon>
        <taxon>Viridiplantae</taxon>
        <taxon>Streptophyta</taxon>
        <taxon>Embryophyta</taxon>
        <taxon>Tracheophyta</taxon>
        <taxon>Spermatophyta</taxon>
        <taxon>Magnoliopsida</taxon>
        <taxon>Liliopsida</taxon>
        <taxon>Poales</taxon>
        <taxon>Bromeliaceae</taxon>
        <taxon>Bromelioideae</taxon>
        <taxon>Ananas</taxon>
    </lineage>
</organism>
<dbReference type="PROSITE" id="PS00639">
    <property type="entry name" value="THIOL_PROTEASE_HIS"/>
    <property type="match status" value="1"/>
</dbReference>